<dbReference type="PANTHER" id="PTHR47529">
    <property type="entry name" value="PEPTIDYL-PROLYL CIS-TRANS ISOMERASE D"/>
    <property type="match status" value="1"/>
</dbReference>
<dbReference type="Gene3D" id="3.10.50.40">
    <property type="match status" value="1"/>
</dbReference>
<keyword evidence="14" id="KW-1185">Reference proteome</keyword>
<dbReference type="InterPro" id="IPR000297">
    <property type="entry name" value="PPIase_PpiC"/>
</dbReference>
<gene>
    <name evidence="13" type="ORF">HGB41_22445</name>
</gene>
<keyword evidence="3" id="KW-0997">Cell inner membrane</keyword>
<evidence type="ECO:0000256" key="5">
    <source>
        <dbReference type="ARBA" id="ARBA00022989"/>
    </source>
</evidence>
<dbReference type="RefSeq" id="WP_171088539.1">
    <property type="nucleotide sequence ID" value="NZ_JABAIV010000014.1"/>
</dbReference>
<name>A0A7Y2P1Y5_9BURK</name>
<sequence length="640" mass="69445">MFEFVRNNKRVMQGLLLVIIVPSFVLVGVDSYQDRGDAASSVATVAGQKVTQQEWEEAQRRQIDQARRMMGAQFDQKMFETAEAKQAILNNLVAERAVAAEIARGNVTVSDAALQKSILAIEAFRKPDGTFDMEQYKSALAAQGMTPAMFDQRLRRDLAVQQISSSIEATAFAPRSVATRLSDINDQEREVQELLFPVAAYLPQVKITDAMVKAYYDKNAQLFTIPEQVKAEYVVFNADVVASQTQVTDAEVADYYNKNVKSYTTPEQRTASHILVNLARDAKPADQAAAKAKAEAVLAEVRKNPANFAEIAKAQSQDPGSAQAGGDLGVVEKGAFVKPVEDAIYALKDGETSGLVQSEFGYHIIKVTAVKPAAQKPLDSAKEEIAADLKKQKMSKKYSELAEVFTNMVYEQADSLKPVADKLGLKIETVDALTRTPSPQMAQAPFNHAKFLAAIFGTDAIKNKRNTDAIEVAPSVLMSGRVVEFKPATKRPLAEVDAAIRQRVTLEEAARLARQAGEAKLAAAKASGDATGFGEAKLVSRTKEPGINTTAAIAVLKADVTKLPAYVGVELPGQGYGVYRIGRIAQPAQPDAARRKQEAQQISTLVGQSEMYNYVEALKTKAKAKLNVQPSQLGVKTDAQ</sequence>
<organism evidence="13 14">
    <name type="scientific">Telluria aromaticivorans</name>
    <dbReference type="NCBI Taxonomy" id="2725995"/>
    <lineage>
        <taxon>Bacteria</taxon>
        <taxon>Pseudomonadati</taxon>
        <taxon>Pseudomonadota</taxon>
        <taxon>Betaproteobacteria</taxon>
        <taxon>Burkholderiales</taxon>
        <taxon>Oxalobacteraceae</taxon>
        <taxon>Telluria group</taxon>
        <taxon>Telluria</taxon>
    </lineage>
</organism>
<evidence type="ECO:0000256" key="6">
    <source>
        <dbReference type="ARBA" id="ARBA00023136"/>
    </source>
</evidence>
<dbReference type="InterPro" id="IPR027304">
    <property type="entry name" value="Trigger_fact/SurA_dom_sf"/>
</dbReference>
<dbReference type="EMBL" id="JABAIV010000014">
    <property type="protein sequence ID" value="NNG25749.1"/>
    <property type="molecule type" value="Genomic_DNA"/>
</dbReference>
<dbReference type="SUPFAM" id="SSF109998">
    <property type="entry name" value="Triger factor/SurA peptide-binding domain-like"/>
    <property type="match status" value="1"/>
</dbReference>
<keyword evidence="6" id="KW-0472">Membrane</keyword>
<evidence type="ECO:0000256" key="4">
    <source>
        <dbReference type="ARBA" id="ARBA00022692"/>
    </source>
</evidence>
<dbReference type="Gene3D" id="1.10.4030.10">
    <property type="entry name" value="Porin chaperone SurA, peptide-binding domain"/>
    <property type="match status" value="1"/>
</dbReference>
<evidence type="ECO:0000256" key="7">
    <source>
        <dbReference type="ARBA" id="ARBA00023186"/>
    </source>
</evidence>
<evidence type="ECO:0000313" key="14">
    <source>
        <dbReference type="Proteomes" id="UP000533905"/>
    </source>
</evidence>
<dbReference type="AlphaFoldDB" id="A0A7Y2P1Y5"/>
<dbReference type="Proteomes" id="UP000533905">
    <property type="component" value="Unassembled WGS sequence"/>
</dbReference>
<keyword evidence="7" id="KW-0143">Chaperone</keyword>
<dbReference type="GO" id="GO:0005886">
    <property type="term" value="C:plasma membrane"/>
    <property type="evidence" value="ECO:0007669"/>
    <property type="project" value="UniProtKB-SubCell"/>
</dbReference>
<protein>
    <recommendedName>
        <fullName evidence="9">Periplasmic chaperone PpiD</fullName>
    </recommendedName>
    <alternativeName>
        <fullName evidence="10">Periplasmic folding chaperone</fullName>
    </alternativeName>
</protein>
<dbReference type="GO" id="GO:0003755">
    <property type="term" value="F:peptidyl-prolyl cis-trans isomerase activity"/>
    <property type="evidence" value="ECO:0007669"/>
    <property type="project" value="UniProtKB-KW"/>
</dbReference>
<keyword evidence="11 13" id="KW-0413">Isomerase</keyword>
<comment type="caution">
    <text evidence="13">The sequence shown here is derived from an EMBL/GenBank/DDBJ whole genome shotgun (WGS) entry which is preliminary data.</text>
</comment>
<keyword evidence="11" id="KW-0697">Rotamase</keyword>
<dbReference type="Pfam" id="PF13624">
    <property type="entry name" value="SurA_N_3"/>
    <property type="match status" value="1"/>
</dbReference>
<evidence type="ECO:0000256" key="1">
    <source>
        <dbReference type="ARBA" id="ARBA00004382"/>
    </source>
</evidence>
<reference evidence="13 14" key="1">
    <citation type="submission" date="2020-04" db="EMBL/GenBank/DDBJ databases">
        <title>Massilia sp. nov., a cold adapted bacteria isolated from Arctic soil.</title>
        <authorList>
            <person name="Son J."/>
            <person name="Ka J.-O."/>
        </authorList>
    </citation>
    <scope>NUCLEOTIDE SEQUENCE [LARGE SCALE GENOMIC DNA]</scope>
    <source>
        <strain evidence="13 14">ML15P13</strain>
    </source>
</reference>
<dbReference type="SUPFAM" id="SSF54534">
    <property type="entry name" value="FKBP-like"/>
    <property type="match status" value="1"/>
</dbReference>
<keyword evidence="2" id="KW-1003">Cell membrane</keyword>
<evidence type="ECO:0000256" key="11">
    <source>
        <dbReference type="PROSITE-ProRule" id="PRU00278"/>
    </source>
</evidence>
<evidence type="ECO:0000256" key="3">
    <source>
        <dbReference type="ARBA" id="ARBA00022519"/>
    </source>
</evidence>
<dbReference type="InterPro" id="IPR046357">
    <property type="entry name" value="PPIase_dom_sf"/>
</dbReference>
<dbReference type="PANTHER" id="PTHR47529:SF1">
    <property type="entry name" value="PERIPLASMIC CHAPERONE PPID"/>
    <property type="match status" value="1"/>
</dbReference>
<dbReference type="InterPro" id="IPR052029">
    <property type="entry name" value="PpiD_chaperone"/>
</dbReference>
<keyword evidence="4" id="KW-0812">Transmembrane</keyword>
<proteinExistence type="inferred from homology"/>
<evidence type="ECO:0000256" key="8">
    <source>
        <dbReference type="ARBA" id="ARBA00038408"/>
    </source>
</evidence>
<evidence type="ECO:0000259" key="12">
    <source>
        <dbReference type="PROSITE" id="PS50198"/>
    </source>
</evidence>
<evidence type="ECO:0000256" key="2">
    <source>
        <dbReference type="ARBA" id="ARBA00022475"/>
    </source>
</evidence>
<comment type="similarity">
    <text evidence="8">Belongs to the PpiD chaperone family.</text>
</comment>
<dbReference type="PROSITE" id="PS50198">
    <property type="entry name" value="PPIC_PPIASE_2"/>
    <property type="match status" value="1"/>
</dbReference>
<dbReference type="Pfam" id="PF13616">
    <property type="entry name" value="Rotamase_3"/>
    <property type="match status" value="1"/>
</dbReference>
<keyword evidence="5" id="KW-1133">Transmembrane helix</keyword>
<evidence type="ECO:0000256" key="9">
    <source>
        <dbReference type="ARBA" id="ARBA00040743"/>
    </source>
</evidence>
<accession>A0A7Y2P1Y5</accession>
<comment type="subcellular location">
    <subcellularLocation>
        <location evidence="1">Cell inner membrane</location>
        <topology evidence="1">Single-pass type II membrane protein</topology>
        <orientation evidence="1">Periplasmic side</orientation>
    </subcellularLocation>
</comment>
<evidence type="ECO:0000313" key="13">
    <source>
        <dbReference type="EMBL" id="NNG25749.1"/>
    </source>
</evidence>
<evidence type="ECO:0000256" key="10">
    <source>
        <dbReference type="ARBA" id="ARBA00042775"/>
    </source>
</evidence>
<feature type="domain" description="PpiC" evidence="12">
    <location>
        <begin position="266"/>
        <end position="369"/>
    </location>
</feature>